<organism evidence="2 3">
    <name type="scientific">Datura stramonium</name>
    <name type="common">Jimsonweed</name>
    <name type="synonym">Common thornapple</name>
    <dbReference type="NCBI Taxonomy" id="4076"/>
    <lineage>
        <taxon>Eukaryota</taxon>
        <taxon>Viridiplantae</taxon>
        <taxon>Streptophyta</taxon>
        <taxon>Embryophyta</taxon>
        <taxon>Tracheophyta</taxon>
        <taxon>Spermatophyta</taxon>
        <taxon>Magnoliopsida</taxon>
        <taxon>eudicotyledons</taxon>
        <taxon>Gunneridae</taxon>
        <taxon>Pentapetalae</taxon>
        <taxon>asterids</taxon>
        <taxon>lamiids</taxon>
        <taxon>Solanales</taxon>
        <taxon>Solanaceae</taxon>
        <taxon>Solanoideae</taxon>
        <taxon>Datureae</taxon>
        <taxon>Datura</taxon>
    </lineage>
</organism>
<protein>
    <submittedName>
        <fullName evidence="2">Uncharacterized protein</fullName>
    </submittedName>
</protein>
<evidence type="ECO:0000256" key="1">
    <source>
        <dbReference type="SAM" id="MobiDB-lite"/>
    </source>
</evidence>
<accession>A0ABS8TI85</accession>
<feature type="non-terminal residue" evidence="2">
    <location>
        <position position="1"/>
    </location>
</feature>
<keyword evidence="3" id="KW-1185">Reference proteome</keyword>
<dbReference type="Proteomes" id="UP000823775">
    <property type="component" value="Unassembled WGS sequence"/>
</dbReference>
<feature type="compositionally biased region" description="Basic and acidic residues" evidence="1">
    <location>
        <begin position="9"/>
        <end position="27"/>
    </location>
</feature>
<name>A0ABS8TI85_DATST</name>
<proteinExistence type="predicted"/>
<sequence length="79" mass="8943">RITRISTWRSEEVLKESNSGKDKDGKLPSKLLGELNNGEDQTQYVEVSNSFLKARARTAILVSNSFLKARDRALSQDFQ</sequence>
<comment type="caution">
    <text evidence="2">The sequence shown here is derived from an EMBL/GenBank/DDBJ whole genome shotgun (WGS) entry which is preliminary data.</text>
</comment>
<evidence type="ECO:0000313" key="3">
    <source>
        <dbReference type="Proteomes" id="UP000823775"/>
    </source>
</evidence>
<gene>
    <name evidence="2" type="ORF">HAX54_010502</name>
</gene>
<feature type="non-terminal residue" evidence="2">
    <location>
        <position position="79"/>
    </location>
</feature>
<reference evidence="2 3" key="1">
    <citation type="journal article" date="2021" name="BMC Genomics">
        <title>Datura genome reveals duplications of psychoactive alkaloid biosynthetic genes and high mutation rate following tissue culture.</title>
        <authorList>
            <person name="Rajewski A."/>
            <person name="Carter-House D."/>
            <person name="Stajich J."/>
            <person name="Litt A."/>
        </authorList>
    </citation>
    <scope>NUCLEOTIDE SEQUENCE [LARGE SCALE GENOMIC DNA]</scope>
    <source>
        <strain evidence="2">AR-01</strain>
    </source>
</reference>
<evidence type="ECO:0000313" key="2">
    <source>
        <dbReference type="EMBL" id="MCD7470545.1"/>
    </source>
</evidence>
<feature type="region of interest" description="Disordered" evidence="1">
    <location>
        <begin position="1"/>
        <end position="33"/>
    </location>
</feature>
<dbReference type="EMBL" id="JACEIK010001582">
    <property type="protein sequence ID" value="MCD7470545.1"/>
    <property type="molecule type" value="Genomic_DNA"/>
</dbReference>